<dbReference type="EMBL" id="JBKBDD010000020">
    <property type="protein sequence ID" value="MFN6548098.1"/>
    <property type="molecule type" value="Genomic_DNA"/>
</dbReference>
<evidence type="ECO:0000313" key="2">
    <source>
        <dbReference type="Proteomes" id="UP001635816"/>
    </source>
</evidence>
<evidence type="ECO:0000313" key="1">
    <source>
        <dbReference type="EMBL" id="MFN6548098.1"/>
    </source>
</evidence>
<proteinExistence type="predicted"/>
<name>A0ABW9LM52_9MYCO</name>
<dbReference type="RefSeq" id="WP_409545624.1">
    <property type="nucleotide sequence ID" value="NZ_JBKBDD010000020.1"/>
</dbReference>
<protein>
    <submittedName>
        <fullName evidence="1">Uncharacterized protein</fullName>
    </submittedName>
</protein>
<sequence>MIERRPDDDDPAAGSGSTDLTYAAVYAAARDLGCPEIEAMVYATEPDLFIANYPDVTFGH</sequence>
<comment type="caution">
    <text evidence="1">The sequence shown here is derived from an EMBL/GenBank/DDBJ whole genome shotgun (WGS) entry which is preliminary data.</text>
</comment>
<keyword evidence="2" id="KW-1185">Reference proteome</keyword>
<organism evidence="1 2">
    <name type="scientific">Mycolicibacterium nivoides</name>
    <dbReference type="NCBI Taxonomy" id="2487344"/>
    <lineage>
        <taxon>Bacteria</taxon>
        <taxon>Bacillati</taxon>
        <taxon>Actinomycetota</taxon>
        <taxon>Actinomycetes</taxon>
        <taxon>Mycobacteriales</taxon>
        <taxon>Mycobacteriaceae</taxon>
        <taxon>Mycolicibacterium</taxon>
    </lineage>
</organism>
<accession>A0ABW9LM52</accession>
<gene>
    <name evidence="1" type="ORF">ACK4CT_33390</name>
</gene>
<reference evidence="1 2" key="1">
    <citation type="submission" date="2024-12" db="EMBL/GenBank/DDBJ databases">
        <title>The coexistence of Mycolicibacterium septicum and Mycolicibacterium nivoides in clinical samples.</title>
        <authorList>
            <person name="Wang C."/>
            <person name="Feng Y."/>
            <person name="Zong Z."/>
        </authorList>
    </citation>
    <scope>NUCLEOTIDE SEQUENCE [LARGE SCALE GENOMIC DNA]</scope>
    <source>
        <strain evidence="1 2">120309</strain>
    </source>
</reference>
<dbReference type="Proteomes" id="UP001635816">
    <property type="component" value="Unassembled WGS sequence"/>
</dbReference>